<dbReference type="Gene3D" id="3.40.50.1820">
    <property type="entry name" value="alpha/beta hydrolase"/>
    <property type="match status" value="1"/>
</dbReference>
<comment type="function">
    <text evidence="13">Extracellular serine carboxypeptidase that contributes to pathogenicity.</text>
</comment>
<proteinExistence type="inferred from homology"/>
<keyword evidence="6 14" id="KW-0121">Carboxypeptidase</keyword>
<name>A0A0D1YPJ9_9EURO</name>
<evidence type="ECO:0000256" key="11">
    <source>
        <dbReference type="ARBA" id="ARBA00023180"/>
    </source>
</evidence>
<keyword evidence="17" id="KW-1185">Reference proteome</keyword>
<dbReference type="GO" id="GO:0006508">
    <property type="term" value="P:proteolysis"/>
    <property type="evidence" value="ECO:0007669"/>
    <property type="project" value="UniProtKB-KW"/>
</dbReference>
<keyword evidence="11" id="KW-0325">Glycoprotein</keyword>
<dbReference type="GeneID" id="27331395"/>
<gene>
    <name evidence="16" type="ORF">PV08_04312</name>
</gene>
<keyword evidence="12" id="KW-0449">Lipoprotein</keyword>
<evidence type="ECO:0000256" key="2">
    <source>
        <dbReference type="ARBA" id="ARBA00004609"/>
    </source>
</evidence>
<keyword evidence="5" id="KW-0336">GPI-anchor</keyword>
<evidence type="ECO:0000256" key="5">
    <source>
        <dbReference type="ARBA" id="ARBA00022622"/>
    </source>
</evidence>
<dbReference type="GO" id="GO:0004185">
    <property type="term" value="F:serine-type carboxypeptidase activity"/>
    <property type="evidence" value="ECO:0007669"/>
    <property type="project" value="UniProtKB-UniRule"/>
</dbReference>
<comment type="subcellular location">
    <subcellularLocation>
        <location evidence="2">Cell membrane</location>
        <topology evidence="2">Lipid-anchor</topology>
        <topology evidence="2">GPI-anchor</topology>
    </subcellularLocation>
</comment>
<comment type="similarity">
    <text evidence="3 14">Belongs to the peptidase S10 family.</text>
</comment>
<feature type="compositionally biased region" description="Gly residues" evidence="15">
    <location>
        <begin position="627"/>
        <end position="640"/>
    </location>
</feature>
<evidence type="ECO:0000256" key="3">
    <source>
        <dbReference type="ARBA" id="ARBA00009431"/>
    </source>
</evidence>
<dbReference type="HOGENOM" id="CLU_008523_10_3_1"/>
<comment type="catalytic activity">
    <reaction evidence="1">
        <text>Preferential release of a C-terminal arginine or lysine residue.</text>
        <dbReference type="EC" id="3.4.16.6"/>
    </reaction>
</comment>
<evidence type="ECO:0000256" key="4">
    <source>
        <dbReference type="ARBA" id="ARBA00022475"/>
    </source>
</evidence>
<feature type="chain" id="PRO_5005112761" description="Carboxypeptidase" evidence="14">
    <location>
        <begin position="19"/>
        <end position="675"/>
    </location>
</feature>
<dbReference type="GO" id="GO:0005886">
    <property type="term" value="C:plasma membrane"/>
    <property type="evidence" value="ECO:0007669"/>
    <property type="project" value="UniProtKB-SubCell"/>
</dbReference>
<dbReference type="RefSeq" id="XP_016237337.1">
    <property type="nucleotide sequence ID" value="XM_016378660.1"/>
</dbReference>
<evidence type="ECO:0000256" key="1">
    <source>
        <dbReference type="ARBA" id="ARBA00001003"/>
    </source>
</evidence>
<evidence type="ECO:0000256" key="12">
    <source>
        <dbReference type="ARBA" id="ARBA00023288"/>
    </source>
</evidence>
<dbReference type="EMBL" id="KN847494">
    <property type="protein sequence ID" value="KIW17121.1"/>
    <property type="molecule type" value="Genomic_DNA"/>
</dbReference>
<dbReference type="InterPro" id="IPR018202">
    <property type="entry name" value="Ser_caboxypep_ser_AS"/>
</dbReference>
<dbReference type="Pfam" id="PF00450">
    <property type="entry name" value="Peptidase_S10"/>
    <property type="match status" value="1"/>
</dbReference>
<dbReference type="STRING" id="91928.A0A0D1YPJ9"/>
<dbReference type="OrthoDB" id="4116412at2759"/>
<keyword evidence="9 14" id="KW-0378">Hydrolase</keyword>
<reference evidence="16 17" key="1">
    <citation type="submission" date="2015-01" db="EMBL/GenBank/DDBJ databases">
        <title>The Genome Sequence of Exophiala spinifera CBS89968.</title>
        <authorList>
            <consortium name="The Broad Institute Genomics Platform"/>
            <person name="Cuomo C."/>
            <person name="de Hoog S."/>
            <person name="Gorbushina A."/>
            <person name="Stielow B."/>
            <person name="Teixiera M."/>
            <person name="Abouelleil A."/>
            <person name="Chapman S.B."/>
            <person name="Priest M."/>
            <person name="Young S.K."/>
            <person name="Wortman J."/>
            <person name="Nusbaum C."/>
            <person name="Birren B."/>
        </authorList>
    </citation>
    <scope>NUCLEOTIDE SEQUENCE [LARGE SCALE GENOMIC DNA]</scope>
    <source>
        <strain evidence="16 17">CBS 89968</strain>
    </source>
</reference>
<evidence type="ECO:0000256" key="8">
    <source>
        <dbReference type="ARBA" id="ARBA00022729"/>
    </source>
</evidence>
<keyword evidence="8 14" id="KW-0732">Signal</keyword>
<dbReference type="PANTHER" id="PTHR11802:SF189">
    <property type="entry name" value="CARBOXYPEPTIDASE"/>
    <property type="match status" value="1"/>
</dbReference>
<evidence type="ECO:0000313" key="17">
    <source>
        <dbReference type="Proteomes" id="UP000053328"/>
    </source>
</evidence>
<dbReference type="EC" id="3.4.16.-" evidence="14"/>
<dbReference type="InterPro" id="IPR033124">
    <property type="entry name" value="Ser_caboxypep_his_AS"/>
</dbReference>
<evidence type="ECO:0000256" key="15">
    <source>
        <dbReference type="SAM" id="MobiDB-lite"/>
    </source>
</evidence>
<feature type="signal peptide" evidence="14">
    <location>
        <begin position="1"/>
        <end position="18"/>
    </location>
</feature>
<keyword evidence="4" id="KW-1003">Cell membrane</keyword>
<evidence type="ECO:0000256" key="6">
    <source>
        <dbReference type="ARBA" id="ARBA00022645"/>
    </source>
</evidence>
<feature type="region of interest" description="Disordered" evidence="15">
    <location>
        <begin position="627"/>
        <end position="647"/>
    </location>
</feature>
<dbReference type="VEuPathDB" id="FungiDB:PV08_04312"/>
<keyword evidence="7 14" id="KW-0645">Protease</keyword>
<evidence type="ECO:0000256" key="9">
    <source>
        <dbReference type="ARBA" id="ARBA00022801"/>
    </source>
</evidence>
<dbReference type="PANTHER" id="PTHR11802">
    <property type="entry name" value="SERINE PROTEASE FAMILY S10 SERINE CARBOXYPEPTIDASE"/>
    <property type="match status" value="1"/>
</dbReference>
<evidence type="ECO:0000256" key="10">
    <source>
        <dbReference type="ARBA" id="ARBA00023026"/>
    </source>
</evidence>
<accession>A0A0D1YPJ9</accession>
<dbReference type="Proteomes" id="UP000053328">
    <property type="component" value="Unassembled WGS sequence"/>
</dbReference>
<evidence type="ECO:0000313" key="16">
    <source>
        <dbReference type="EMBL" id="KIW17121.1"/>
    </source>
</evidence>
<evidence type="ECO:0000256" key="13">
    <source>
        <dbReference type="ARBA" id="ARBA00037356"/>
    </source>
</evidence>
<dbReference type="AlphaFoldDB" id="A0A0D1YPJ9"/>
<dbReference type="PROSITE" id="PS00131">
    <property type="entry name" value="CARBOXYPEPT_SER_SER"/>
    <property type="match status" value="1"/>
</dbReference>
<keyword evidence="5" id="KW-0472">Membrane</keyword>
<dbReference type="GO" id="GO:0098552">
    <property type="term" value="C:side of membrane"/>
    <property type="evidence" value="ECO:0007669"/>
    <property type="project" value="UniProtKB-KW"/>
</dbReference>
<dbReference type="PRINTS" id="PR00724">
    <property type="entry name" value="CRBOXYPTASEC"/>
</dbReference>
<organism evidence="16 17">
    <name type="scientific">Exophiala spinifera</name>
    <dbReference type="NCBI Taxonomy" id="91928"/>
    <lineage>
        <taxon>Eukaryota</taxon>
        <taxon>Fungi</taxon>
        <taxon>Dikarya</taxon>
        <taxon>Ascomycota</taxon>
        <taxon>Pezizomycotina</taxon>
        <taxon>Eurotiomycetes</taxon>
        <taxon>Chaetothyriomycetidae</taxon>
        <taxon>Chaetothyriales</taxon>
        <taxon>Herpotrichiellaceae</taxon>
        <taxon>Exophiala</taxon>
    </lineage>
</organism>
<keyword evidence="10" id="KW-0843">Virulence</keyword>
<dbReference type="InterPro" id="IPR001563">
    <property type="entry name" value="Peptidase_S10"/>
</dbReference>
<evidence type="ECO:0000256" key="7">
    <source>
        <dbReference type="ARBA" id="ARBA00022670"/>
    </source>
</evidence>
<sequence>MRLSLDFSLLTLAALSSAQFFPPTPEGVTVVKSKIQDGVSISFKEPGICETTPGVKSYAGYVHLPPGILDDLGIFQNYTINTFFWFFESRKDPANAPLSIWMNGGPGSSSMIGLLQENGPCNINYDSNSTTLNPYSWNNEVNMLYIDQPNQVGLSYDILVNGTQDLLDPSGDVVVDDFTTVVPEQNNTFLVGTFPSQLLNSSANGTTNAARALWHMAQVWFQTFPDYKPNDDRVSIWTESYGGHYGPAFAAFFEEQNQKIANGTWADVGETYEIHLDTLGIINGCIDTLIQEPSYPEMAFNNTYGIKAINQSIYDAALKSFTEPGGVRELIETCRALAAEGDPENQGNNATVNDACSAANDATWDIEGPYVDYSGRNYYDIAAIDPDPFPPNYYIGYLNQPHVQAALGVPVNYTNPGGNTPYYAFQDTGDYPRGGYLEDLSYLIDNGIKVALVYGDRDYACNWIGGEAVSLAVNYSHTSDFAAAGYANISVNSSYVGGLVRQFGNFSFSRVFQAGHEVPAYQPETAYEIFRRALFNLDIATGKEDTAKNDSFATTGLSDTWSVKDVPHETSEVVCYTLASSASCNDEQLQSIIDGSALISKYILVDNYTLGQFPGLVAAGNGSGNDSGNGNGTGTGGNGSSSGTQDNGSATLIGMSVSVGMWVLVVVTVMATTGL</sequence>
<dbReference type="InterPro" id="IPR029058">
    <property type="entry name" value="AB_hydrolase_fold"/>
</dbReference>
<dbReference type="GO" id="GO:0000324">
    <property type="term" value="C:fungal-type vacuole"/>
    <property type="evidence" value="ECO:0007669"/>
    <property type="project" value="TreeGrafter"/>
</dbReference>
<dbReference type="SUPFAM" id="SSF53474">
    <property type="entry name" value="alpha/beta-Hydrolases"/>
    <property type="match status" value="1"/>
</dbReference>
<protein>
    <recommendedName>
        <fullName evidence="14">Carboxypeptidase</fullName>
        <ecNumber evidence="14">3.4.16.-</ecNumber>
    </recommendedName>
</protein>
<dbReference type="PROSITE" id="PS00560">
    <property type="entry name" value="CARBOXYPEPT_SER_HIS"/>
    <property type="match status" value="1"/>
</dbReference>
<evidence type="ECO:0000256" key="14">
    <source>
        <dbReference type="RuleBase" id="RU361156"/>
    </source>
</evidence>